<protein>
    <recommendedName>
        <fullName evidence="2">Single-stranded-DNA-specific exonuclease RecJ</fullName>
    </recommendedName>
</protein>
<accession>A0A3E2BNC3</accession>
<evidence type="ECO:0000256" key="1">
    <source>
        <dbReference type="ARBA" id="ARBA00005915"/>
    </source>
</evidence>
<comment type="caution">
    <text evidence="10">The sequence shown here is derived from an EMBL/GenBank/DDBJ whole genome shotgun (WGS) entry which is preliminary data.</text>
</comment>
<evidence type="ECO:0000259" key="8">
    <source>
        <dbReference type="Pfam" id="PF02272"/>
    </source>
</evidence>
<keyword evidence="4" id="KW-0378">Hydrolase</keyword>
<evidence type="ECO:0000256" key="5">
    <source>
        <dbReference type="ARBA" id="ARBA00022839"/>
    </source>
</evidence>
<evidence type="ECO:0000313" key="11">
    <source>
        <dbReference type="Proteomes" id="UP000257323"/>
    </source>
</evidence>
<dbReference type="GO" id="GO:0008409">
    <property type="term" value="F:5'-3' exonuclease activity"/>
    <property type="evidence" value="ECO:0007669"/>
    <property type="project" value="InterPro"/>
</dbReference>
<dbReference type="PANTHER" id="PTHR30255:SF2">
    <property type="entry name" value="SINGLE-STRANDED-DNA-SPECIFIC EXONUCLEASE RECJ"/>
    <property type="match status" value="1"/>
</dbReference>
<dbReference type="InterPro" id="IPR038763">
    <property type="entry name" value="DHH_sf"/>
</dbReference>
<evidence type="ECO:0000256" key="2">
    <source>
        <dbReference type="ARBA" id="ARBA00019841"/>
    </source>
</evidence>
<organism evidence="10 11">
    <name type="scientific">Candidatus Saccharicenans subterraneus</name>
    <dbReference type="NCBI Taxonomy" id="2508984"/>
    <lineage>
        <taxon>Bacteria</taxon>
        <taxon>Candidatus Aminicenantota</taxon>
        <taxon>Candidatus Aminicenantia</taxon>
        <taxon>Candidatus Aminicenantales</taxon>
        <taxon>Candidatus Saccharicenantaceae</taxon>
        <taxon>Candidatus Saccharicenans</taxon>
    </lineage>
</organism>
<evidence type="ECO:0000313" key="10">
    <source>
        <dbReference type="EMBL" id="RFT16229.1"/>
    </source>
</evidence>
<feature type="domain" description="DHHA1" evidence="8">
    <location>
        <begin position="350"/>
        <end position="441"/>
    </location>
</feature>
<dbReference type="AlphaFoldDB" id="A0A3E2BNC3"/>
<reference evidence="10 11" key="1">
    <citation type="submission" date="2018-08" db="EMBL/GenBank/DDBJ databases">
        <title>Genome analysis of the thermophilic bacterium of the candidate phylum Aminicenantes from deep subsurface aquifer revealed its physiology and ecological role.</title>
        <authorList>
            <person name="Kadnikov V.V."/>
            <person name="Mardanov A.V."/>
            <person name="Beletsky A.V."/>
            <person name="Karnachuk O.V."/>
            <person name="Ravin N.V."/>
        </authorList>
    </citation>
    <scope>NUCLEOTIDE SEQUENCE [LARGE SCALE GENOMIC DNA]</scope>
    <source>
        <strain evidence="10">BY38</strain>
    </source>
</reference>
<proteinExistence type="inferred from homology"/>
<dbReference type="GO" id="GO:0003676">
    <property type="term" value="F:nucleic acid binding"/>
    <property type="evidence" value="ECO:0007669"/>
    <property type="project" value="InterPro"/>
</dbReference>
<dbReference type="InterPro" id="IPR001667">
    <property type="entry name" value="DDH_dom"/>
</dbReference>
<dbReference type="NCBIfam" id="TIGR00644">
    <property type="entry name" value="recJ"/>
    <property type="match status" value="1"/>
</dbReference>
<dbReference type="InterPro" id="IPR004610">
    <property type="entry name" value="RecJ"/>
</dbReference>
<comment type="similarity">
    <text evidence="1">Belongs to the RecJ family.</text>
</comment>
<dbReference type="Proteomes" id="UP000257323">
    <property type="component" value="Unassembled WGS sequence"/>
</dbReference>
<dbReference type="Pfam" id="PF01368">
    <property type="entry name" value="DHH"/>
    <property type="match status" value="1"/>
</dbReference>
<evidence type="ECO:0000259" key="7">
    <source>
        <dbReference type="Pfam" id="PF01368"/>
    </source>
</evidence>
<gene>
    <name evidence="10" type="ORF">OP8BY_1833</name>
</gene>
<feature type="coiled-coil region" evidence="6">
    <location>
        <begin position="310"/>
        <end position="337"/>
    </location>
</feature>
<dbReference type="Gene3D" id="3.10.310.30">
    <property type="match status" value="1"/>
</dbReference>
<keyword evidence="6" id="KW-0175">Coiled coil</keyword>
<dbReference type="Gene3D" id="3.90.1640.30">
    <property type="match status" value="1"/>
</dbReference>
<feature type="domain" description="RecJ OB" evidence="9">
    <location>
        <begin position="456"/>
        <end position="561"/>
    </location>
</feature>
<feature type="domain" description="DDH" evidence="7">
    <location>
        <begin position="80"/>
        <end position="229"/>
    </location>
</feature>
<dbReference type="EMBL" id="QUAH01000004">
    <property type="protein sequence ID" value="RFT16229.1"/>
    <property type="molecule type" value="Genomic_DNA"/>
</dbReference>
<sequence length="567" mass="64213">MEARYRWQIAPPDPEAWILAQELNLPHEIATILVNRGLRSASEAAFFLYGGLNELHDPFLMKGMKEAVDRIRRAIEKKEKIVIFGDYDVDGILSVVMLVKALNLLGGRVEYFIPERMKDGYGLKLHHLENILQMKTDLLISVDCGIKAVDFVREARRHGLDVIITDHHHPGEVLPEALAILNPVLESSGYPDRNLAGVGVVFKLIQAIFLRLGINQDLNHFLKLVSIGTVADVAELKGENRILVREGLKKLKEARTPGLRSLLDGSGLNNRKLNEVDLGFRLGPRINAAGRLGMTEIALQLFFSESPEECNSLVKKLNELNSARQRIEEKILKEAVEKIEARQLHQKYRLLVLGSENWHRGVIGIVASRVKEIFYRPVILFAYENGQAYGSGRSVPELSLIDLVNECADLCQNFGGHKQAVGCTLSHDRLPDFKDRINSLARARITDELLERKLQIDCRLNFSSISPSFLDFYSRLLPFGVGNPRPVFVAEEADVLSEPSVVQNRHLKFWARQSGRVFEVMAWEKARFWPHLRRGSSLDLAYSLQFSDYRGKRQITLALEDLRAHRA</sequence>
<evidence type="ECO:0000256" key="3">
    <source>
        <dbReference type="ARBA" id="ARBA00022722"/>
    </source>
</evidence>
<dbReference type="SUPFAM" id="SSF64182">
    <property type="entry name" value="DHH phosphoesterases"/>
    <property type="match status" value="1"/>
</dbReference>
<dbReference type="GO" id="GO:0006281">
    <property type="term" value="P:DNA repair"/>
    <property type="evidence" value="ECO:0007669"/>
    <property type="project" value="InterPro"/>
</dbReference>
<dbReference type="InterPro" id="IPR051673">
    <property type="entry name" value="SSDNA_exonuclease_RecJ"/>
</dbReference>
<dbReference type="InterPro" id="IPR003156">
    <property type="entry name" value="DHHA1_dom"/>
</dbReference>
<dbReference type="Pfam" id="PF17768">
    <property type="entry name" value="RecJ_OB"/>
    <property type="match status" value="1"/>
</dbReference>
<dbReference type="GO" id="GO:0006310">
    <property type="term" value="P:DNA recombination"/>
    <property type="evidence" value="ECO:0007669"/>
    <property type="project" value="InterPro"/>
</dbReference>
<dbReference type="Pfam" id="PF02272">
    <property type="entry name" value="DHHA1"/>
    <property type="match status" value="1"/>
</dbReference>
<dbReference type="PANTHER" id="PTHR30255">
    <property type="entry name" value="SINGLE-STRANDED-DNA-SPECIFIC EXONUCLEASE RECJ"/>
    <property type="match status" value="1"/>
</dbReference>
<evidence type="ECO:0000259" key="9">
    <source>
        <dbReference type="Pfam" id="PF17768"/>
    </source>
</evidence>
<evidence type="ECO:0000256" key="6">
    <source>
        <dbReference type="SAM" id="Coils"/>
    </source>
</evidence>
<dbReference type="InterPro" id="IPR041122">
    <property type="entry name" value="RecJ_OB"/>
</dbReference>
<keyword evidence="5 10" id="KW-0269">Exonuclease</keyword>
<evidence type="ECO:0000256" key="4">
    <source>
        <dbReference type="ARBA" id="ARBA00022801"/>
    </source>
</evidence>
<name>A0A3E2BNC3_9BACT</name>
<keyword evidence="3" id="KW-0540">Nuclease</keyword>